<evidence type="ECO:0000313" key="3">
    <source>
        <dbReference type="EMBL" id="AFL86573.1"/>
    </source>
</evidence>
<dbReference type="InterPro" id="IPR006311">
    <property type="entry name" value="TAT_signal"/>
</dbReference>
<feature type="signal peptide" evidence="1">
    <location>
        <begin position="1"/>
        <end position="22"/>
    </location>
</feature>
<keyword evidence="4" id="KW-1185">Reference proteome</keyword>
<dbReference type="SUPFAM" id="SSF51658">
    <property type="entry name" value="Xylose isomerase-like"/>
    <property type="match status" value="1"/>
</dbReference>
<dbReference type="Pfam" id="PF01261">
    <property type="entry name" value="AP_endonuc_2"/>
    <property type="match status" value="1"/>
</dbReference>
<keyword evidence="1" id="KW-0732">Signal</keyword>
<dbReference type="RefSeq" id="WP_014784142.1">
    <property type="nucleotide sequence ID" value="NC_018014.1"/>
</dbReference>
<dbReference type="EMBL" id="CP003379">
    <property type="protein sequence ID" value="AFL86573.1"/>
    <property type="molecule type" value="Genomic_DNA"/>
</dbReference>
<organism evidence="3 4">
    <name type="scientific">Terriglobus roseus (strain DSM 18391 / NRRL B-41598 / KBS 63)</name>
    <dbReference type="NCBI Taxonomy" id="926566"/>
    <lineage>
        <taxon>Bacteria</taxon>
        <taxon>Pseudomonadati</taxon>
        <taxon>Acidobacteriota</taxon>
        <taxon>Terriglobia</taxon>
        <taxon>Terriglobales</taxon>
        <taxon>Acidobacteriaceae</taxon>
        <taxon>Terriglobus</taxon>
    </lineage>
</organism>
<dbReference type="eggNOG" id="COG1082">
    <property type="taxonomic scope" value="Bacteria"/>
</dbReference>
<proteinExistence type="predicted"/>
<dbReference type="PROSITE" id="PS51318">
    <property type="entry name" value="TAT"/>
    <property type="match status" value="1"/>
</dbReference>
<protein>
    <submittedName>
        <fullName evidence="3">Sugar phosphate isomerase/epimerase</fullName>
    </submittedName>
</protein>
<dbReference type="STRING" id="926566.Terro_0223"/>
<dbReference type="PANTHER" id="PTHR12110">
    <property type="entry name" value="HYDROXYPYRUVATE ISOMERASE"/>
    <property type="match status" value="1"/>
</dbReference>
<dbReference type="OrthoDB" id="9815124at2"/>
<sequence length="326" mass="35527">MSVTRRHFLAGTAALAATAALRAQTAACGFRLAVINDEISSDFEHACYVASHDFGLQWIEVRNLWGTAPGKFTETNLADAKKILAKYNLKVTDLASPFFKSDFPGAPLSKDSPNKDAAKIPADLSGQFDLLTRLIDNAKSLGTDRIRCFDFWRLDDPKPFRKAMNEALNKAADICKKSGMVLVLENEMACNTGSGAEAASLLAAIPNPNLMLNWDPGNSGSFEGDVPYPNDYDRLPKNRIGHVHVKSVSRNAGDKRGFEWQPVGKGAIDWTGQLKALHRDGYRYGLSLETHWHGGPGTTKDEIGESSTRISMQGLKDALKAANLSC</sequence>
<dbReference type="Proteomes" id="UP000006056">
    <property type="component" value="Chromosome"/>
</dbReference>
<reference evidence="3 4" key="1">
    <citation type="submission" date="2012-06" db="EMBL/GenBank/DDBJ databases">
        <title>Complete genome of Terriglobus roseus DSM 18391.</title>
        <authorList>
            <consortium name="US DOE Joint Genome Institute (JGI-PGF)"/>
            <person name="Lucas S."/>
            <person name="Copeland A."/>
            <person name="Lapidus A."/>
            <person name="Glavina del Rio T."/>
            <person name="Dalin E."/>
            <person name="Tice H."/>
            <person name="Bruce D."/>
            <person name="Goodwin L."/>
            <person name="Pitluck S."/>
            <person name="Peters L."/>
            <person name="Mikhailova N."/>
            <person name="Munk A.C.C."/>
            <person name="Kyrpides N."/>
            <person name="Mavromatis K."/>
            <person name="Ivanova N."/>
            <person name="Brettin T."/>
            <person name="Detter J.C."/>
            <person name="Han C."/>
            <person name="Larimer F."/>
            <person name="Land M."/>
            <person name="Hauser L."/>
            <person name="Markowitz V."/>
            <person name="Cheng J.-F."/>
            <person name="Hugenholtz P."/>
            <person name="Woyke T."/>
            <person name="Wu D."/>
            <person name="Brambilla E."/>
            <person name="Klenk H.-P."/>
            <person name="Eisen J.A."/>
        </authorList>
    </citation>
    <scope>NUCLEOTIDE SEQUENCE [LARGE SCALE GENOMIC DNA]</scope>
    <source>
        <strain evidence="4">DSM 18391 / NRRL B-41598 / KBS 63</strain>
    </source>
</reference>
<dbReference type="PANTHER" id="PTHR12110:SF41">
    <property type="entry name" value="INOSOSE DEHYDRATASE"/>
    <property type="match status" value="1"/>
</dbReference>
<dbReference type="InterPro" id="IPR013022">
    <property type="entry name" value="Xyl_isomerase-like_TIM-brl"/>
</dbReference>
<dbReference type="KEGG" id="trs:Terro_0223"/>
<accession>I3ZBF5</accession>
<evidence type="ECO:0000313" key="4">
    <source>
        <dbReference type="Proteomes" id="UP000006056"/>
    </source>
</evidence>
<feature type="chain" id="PRO_5003684589" evidence="1">
    <location>
        <begin position="23"/>
        <end position="326"/>
    </location>
</feature>
<dbReference type="HOGENOM" id="CLU_050006_2_1_0"/>
<dbReference type="GO" id="GO:0016853">
    <property type="term" value="F:isomerase activity"/>
    <property type="evidence" value="ECO:0007669"/>
    <property type="project" value="UniProtKB-KW"/>
</dbReference>
<feature type="domain" description="Xylose isomerase-like TIM barrel" evidence="2">
    <location>
        <begin position="52"/>
        <end position="301"/>
    </location>
</feature>
<name>I3ZBF5_TERRK</name>
<keyword evidence="3" id="KW-0413">Isomerase</keyword>
<dbReference type="AlphaFoldDB" id="I3ZBF5"/>
<dbReference type="InterPro" id="IPR036237">
    <property type="entry name" value="Xyl_isomerase-like_sf"/>
</dbReference>
<evidence type="ECO:0000259" key="2">
    <source>
        <dbReference type="Pfam" id="PF01261"/>
    </source>
</evidence>
<dbReference type="InterPro" id="IPR050312">
    <property type="entry name" value="IolE/XylAMocC-like"/>
</dbReference>
<evidence type="ECO:0000256" key="1">
    <source>
        <dbReference type="SAM" id="SignalP"/>
    </source>
</evidence>
<gene>
    <name evidence="3" type="ordered locus">Terro_0223</name>
</gene>
<dbReference type="Gene3D" id="3.20.20.150">
    <property type="entry name" value="Divalent-metal-dependent TIM barrel enzymes"/>
    <property type="match status" value="1"/>
</dbReference>